<dbReference type="AlphaFoldDB" id="A0A8H4Q3Q4"/>
<keyword evidence="2" id="KW-1185">Reference proteome</keyword>
<organism evidence="1 2">
    <name type="scientific">Ophiocordyceps camponoti-floridani</name>
    <dbReference type="NCBI Taxonomy" id="2030778"/>
    <lineage>
        <taxon>Eukaryota</taxon>
        <taxon>Fungi</taxon>
        <taxon>Dikarya</taxon>
        <taxon>Ascomycota</taxon>
        <taxon>Pezizomycotina</taxon>
        <taxon>Sordariomycetes</taxon>
        <taxon>Hypocreomycetidae</taxon>
        <taxon>Hypocreales</taxon>
        <taxon>Ophiocordycipitaceae</taxon>
        <taxon>Ophiocordyceps</taxon>
    </lineage>
</organism>
<accession>A0A8H4Q3Q4</accession>
<dbReference type="EMBL" id="JAACLJ010000006">
    <property type="protein sequence ID" value="KAF4584272.1"/>
    <property type="molecule type" value="Genomic_DNA"/>
</dbReference>
<dbReference type="Proteomes" id="UP000562929">
    <property type="component" value="Unassembled WGS sequence"/>
</dbReference>
<protein>
    <submittedName>
        <fullName evidence="1">Exocyst complex protein EXO70</fullName>
    </submittedName>
</protein>
<proteinExistence type="predicted"/>
<evidence type="ECO:0000313" key="2">
    <source>
        <dbReference type="Proteomes" id="UP000562929"/>
    </source>
</evidence>
<sequence length="229" mass="26023">MAVDAPLAAHHVIDEEARAEVDVLNTRLEQTTQLTRKIQACLGRLEASSQRQLGSNVDAVLAAIDRLRQPADSKDDEQHVIRAGPEKAGLQNYLSSLKRLNKSTSDMLTSNLRANQHTINDLSHLIEDGNAKLFDHFTRLLKTGTPHSIEPLHYVTKDKPFPVLQEDTLTQLGLIYEHLKPIFIRIFSQFGRGKRFHREEKERRSRVSPRHQWHEHICQGLGGTPSVRI</sequence>
<dbReference type="InterPro" id="IPR016159">
    <property type="entry name" value="Cullin_repeat-like_dom_sf"/>
</dbReference>
<dbReference type="OrthoDB" id="1922221at2759"/>
<comment type="caution">
    <text evidence="1">The sequence shown here is derived from an EMBL/GenBank/DDBJ whole genome shotgun (WGS) entry which is preliminary data.</text>
</comment>
<gene>
    <name evidence="1" type="ORF">GQ602_005645</name>
</gene>
<dbReference type="Pfam" id="PF20669">
    <property type="entry name" value="Exo70_N"/>
    <property type="match status" value="1"/>
</dbReference>
<reference evidence="1 2" key="1">
    <citation type="journal article" date="2020" name="G3 (Bethesda)">
        <title>Genetic Underpinnings of Host Manipulation by Ophiocordyceps as Revealed by Comparative Transcriptomics.</title>
        <authorList>
            <person name="Will I."/>
            <person name="Das B."/>
            <person name="Trinh T."/>
            <person name="Brachmann A."/>
            <person name="Ohm R.A."/>
            <person name="de Bekker C."/>
        </authorList>
    </citation>
    <scope>NUCLEOTIDE SEQUENCE [LARGE SCALE GENOMIC DNA]</scope>
    <source>
        <strain evidence="1 2">EC05</strain>
    </source>
</reference>
<dbReference type="SUPFAM" id="SSF74788">
    <property type="entry name" value="Cullin repeat-like"/>
    <property type="match status" value="1"/>
</dbReference>
<name>A0A8H4Q3Q4_9HYPO</name>
<dbReference type="Gene3D" id="1.20.1280.170">
    <property type="entry name" value="Exocyst complex component Exo70"/>
    <property type="match status" value="1"/>
</dbReference>
<evidence type="ECO:0000313" key="1">
    <source>
        <dbReference type="EMBL" id="KAF4584272.1"/>
    </source>
</evidence>